<dbReference type="PANTHER" id="PTHR43289:SF6">
    <property type="entry name" value="SERINE_THREONINE-PROTEIN KINASE NEKL-3"/>
    <property type="match status" value="1"/>
</dbReference>
<feature type="transmembrane region" description="Helical" evidence="8">
    <location>
        <begin position="408"/>
        <end position="430"/>
    </location>
</feature>
<dbReference type="PROSITE" id="PS00108">
    <property type="entry name" value="PROTEIN_KINASE_ST"/>
    <property type="match status" value="1"/>
</dbReference>
<evidence type="ECO:0000256" key="2">
    <source>
        <dbReference type="ARBA" id="ARBA00022527"/>
    </source>
</evidence>
<keyword evidence="8" id="KW-0812">Transmembrane</keyword>
<name>A0ABP8YZT0_9MICO</name>
<keyword evidence="4" id="KW-0547">Nucleotide-binding</keyword>
<keyword evidence="8" id="KW-1133">Transmembrane helix</keyword>
<feature type="compositionally biased region" description="Low complexity" evidence="7">
    <location>
        <begin position="439"/>
        <end position="479"/>
    </location>
</feature>
<protein>
    <recommendedName>
        <fullName evidence="1">non-specific serine/threonine protein kinase</fullName>
        <ecNumber evidence="1">2.7.11.1</ecNumber>
    </recommendedName>
</protein>
<dbReference type="InterPro" id="IPR000719">
    <property type="entry name" value="Prot_kinase_dom"/>
</dbReference>
<evidence type="ECO:0000256" key="3">
    <source>
        <dbReference type="ARBA" id="ARBA00022679"/>
    </source>
</evidence>
<dbReference type="RefSeq" id="WP_345480063.1">
    <property type="nucleotide sequence ID" value="NZ_BAABLP010000002.1"/>
</dbReference>
<dbReference type="Proteomes" id="UP001500121">
    <property type="component" value="Unassembled WGS sequence"/>
</dbReference>
<feature type="compositionally biased region" description="Pro residues" evidence="7">
    <location>
        <begin position="380"/>
        <end position="389"/>
    </location>
</feature>
<evidence type="ECO:0000256" key="7">
    <source>
        <dbReference type="SAM" id="MobiDB-lite"/>
    </source>
</evidence>
<dbReference type="EMBL" id="BAABLP010000002">
    <property type="protein sequence ID" value="GAA4741899.1"/>
    <property type="molecule type" value="Genomic_DNA"/>
</dbReference>
<feature type="region of interest" description="Disordered" evidence="7">
    <location>
        <begin position="323"/>
        <end position="400"/>
    </location>
</feature>
<evidence type="ECO:0000313" key="11">
    <source>
        <dbReference type="Proteomes" id="UP001500121"/>
    </source>
</evidence>
<keyword evidence="11" id="KW-1185">Reference proteome</keyword>
<dbReference type="CDD" id="cd14014">
    <property type="entry name" value="STKc_PknB_like"/>
    <property type="match status" value="1"/>
</dbReference>
<dbReference type="EC" id="2.7.11.1" evidence="1"/>
<dbReference type="PROSITE" id="PS50011">
    <property type="entry name" value="PROTEIN_KINASE_DOM"/>
    <property type="match status" value="1"/>
</dbReference>
<feature type="compositionally biased region" description="Low complexity" evidence="7">
    <location>
        <begin position="491"/>
        <end position="505"/>
    </location>
</feature>
<feature type="compositionally biased region" description="Low complexity" evidence="7">
    <location>
        <begin position="323"/>
        <end position="358"/>
    </location>
</feature>
<feature type="region of interest" description="Disordered" evidence="7">
    <location>
        <begin position="432"/>
        <end position="505"/>
    </location>
</feature>
<gene>
    <name evidence="10" type="ORF">GCM10025783_11450</name>
</gene>
<evidence type="ECO:0000256" key="8">
    <source>
        <dbReference type="SAM" id="Phobius"/>
    </source>
</evidence>
<evidence type="ECO:0000256" key="6">
    <source>
        <dbReference type="ARBA" id="ARBA00022840"/>
    </source>
</evidence>
<accession>A0ABP8YZT0</accession>
<evidence type="ECO:0000259" key="9">
    <source>
        <dbReference type="PROSITE" id="PS50011"/>
    </source>
</evidence>
<keyword evidence="2" id="KW-0723">Serine/threonine-protein kinase</keyword>
<dbReference type="SMART" id="SM00220">
    <property type="entry name" value="S_TKc"/>
    <property type="match status" value="1"/>
</dbReference>
<feature type="domain" description="Protein kinase" evidence="9">
    <location>
        <begin position="12"/>
        <end position="271"/>
    </location>
</feature>
<dbReference type="PANTHER" id="PTHR43289">
    <property type="entry name" value="MITOGEN-ACTIVATED PROTEIN KINASE KINASE KINASE 20-RELATED"/>
    <property type="match status" value="1"/>
</dbReference>
<evidence type="ECO:0000256" key="1">
    <source>
        <dbReference type="ARBA" id="ARBA00012513"/>
    </source>
</evidence>
<comment type="caution">
    <text evidence="10">The sequence shown here is derived from an EMBL/GenBank/DDBJ whole genome shotgun (WGS) entry which is preliminary data.</text>
</comment>
<dbReference type="Gene3D" id="1.10.510.10">
    <property type="entry name" value="Transferase(Phosphotransferase) domain 1"/>
    <property type="match status" value="1"/>
</dbReference>
<keyword evidence="6" id="KW-0067">ATP-binding</keyword>
<reference evidence="11" key="1">
    <citation type="journal article" date="2019" name="Int. J. Syst. Evol. Microbiol.">
        <title>The Global Catalogue of Microorganisms (GCM) 10K type strain sequencing project: providing services to taxonomists for standard genome sequencing and annotation.</title>
        <authorList>
            <consortium name="The Broad Institute Genomics Platform"/>
            <consortium name="The Broad Institute Genome Sequencing Center for Infectious Disease"/>
            <person name="Wu L."/>
            <person name="Ma J."/>
        </authorList>
    </citation>
    <scope>NUCLEOTIDE SEQUENCE [LARGE SCALE GENOMIC DNA]</scope>
    <source>
        <strain evidence="11">JCM 19015</strain>
    </source>
</reference>
<dbReference type="InterPro" id="IPR011009">
    <property type="entry name" value="Kinase-like_dom_sf"/>
</dbReference>
<keyword evidence="5" id="KW-0418">Kinase</keyword>
<dbReference type="InterPro" id="IPR008271">
    <property type="entry name" value="Ser/Thr_kinase_AS"/>
</dbReference>
<evidence type="ECO:0000313" key="10">
    <source>
        <dbReference type="EMBL" id="GAA4741899.1"/>
    </source>
</evidence>
<sequence>MGAPEDLIAGRYRLQRRIAAGGMGVVWEARDELLQRPVAVKQLRLQPGVTEDETELAKQRAMREARITARLHHPHAVPVFDAVEHDGEPCLVMQYVPSEPLSALIKRRGPLPVGEVARIGAEVASALAAAHALGIVHRDVKPGNILIADADGSALLSDFGISHALGDATLTSTGFVHGTPAYLAPEVARGDESTFASDVFSLASTLYAASEGRAPFGEDPNSIAVLHRVASGGFQAPKDSGALGPLLLQMMGSDPEARPTMREVARRLVAVQEQAGDAAVPTLQLVSDAAPDQDAAIDDPEAPTAWVPVAGEATSTLVADAVPAPAPAEPSTTPDSEDLAPAAAGAAAAGATAQAATPLEAPTRPSPTLLAPTREGVPAAAPPAEPPGTEPDAEPAAGPPVRRRRRGVLLGVLAALVVLALGGFGLVRALQPGSDPDPTRSAPAAAATRSVAASPSAPPSSASTSASPSATSTPSRTAPPSSPAPTPVAPSPTAAPSRTAAPPVTATPVATVQRYYTLVPRNTSAAWSQLTSDYQKNHAGGRQGFDSFWAPVQSVTATNVRQVGADLVRATLTYRRSSGTSVEVTTFRLVEQGGVLKIADSSVG</sequence>
<keyword evidence="3" id="KW-0808">Transferase</keyword>
<organism evidence="10 11">
    <name type="scientific">Amnibacterium soli</name>
    <dbReference type="NCBI Taxonomy" id="1282736"/>
    <lineage>
        <taxon>Bacteria</taxon>
        <taxon>Bacillati</taxon>
        <taxon>Actinomycetota</taxon>
        <taxon>Actinomycetes</taxon>
        <taxon>Micrococcales</taxon>
        <taxon>Microbacteriaceae</taxon>
        <taxon>Amnibacterium</taxon>
    </lineage>
</organism>
<dbReference type="Pfam" id="PF00069">
    <property type="entry name" value="Pkinase"/>
    <property type="match status" value="1"/>
</dbReference>
<evidence type="ECO:0000256" key="4">
    <source>
        <dbReference type="ARBA" id="ARBA00022741"/>
    </source>
</evidence>
<feature type="compositionally biased region" description="Pro residues" evidence="7">
    <location>
        <begin position="480"/>
        <end position="490"/>
    </location>
</feature>
<dbReference type="Gene3D" id="3.30.200.20">
    <property type="entry name" value="Phosphorylase Kinase, domain 1"/>
    <property type="match status" value="1"/>
</dbReference>
<evidence type="ECO:0000256" key="5">
    <source>
        <dbReference type="ARBA" id="ARBA00022777"/>
    </source>
</evidence>
<proteinExistence type="predicted"/>
<dbReference type="SUPFAM" id="SSF56112">
    <property type="entry name" value="Protein kinase-like (PK-like)"/>
    <property type="match status" value="1"/>
</dbReference>
<keyword evidence="8" id="KW-0472">Membrane</keyword>